<dbReference type="Proteomes" id="UP001056386">
    <property type="component" value="Chromosome 1"/>
</dbReference>
<keyword evidence="4" id="KW-1185">Reference proteome</keyword>
<reference evidence="2" key="2">
    <citation type="submission" date="2022-06" db="EMBL/GenBank/DDBJ databases">
        <title>Draft genome sequence of Burkholderia glumae strain GR20004 isolated from rice panicle showing bacterial panicle blight.</title>
        <authorList>
            <person name="Choi S.Y."/>
            <person name="Lee Y.H."/>
        </authorList>
    </citation>
    <scope>NUCLEOTIDE SEQUENCE</scope>
    <source>
        <strain evidence="2">GR20004</strain>
    </source>
</reference>
<dbReference type="RefSeq" id="WP_127913933.1">
    <property type="nucleotide sequence ID" value="NZ_CP023203.1"/>
</dbReference>
<reference evidence="1 3" key="1">
    <citation type="submission" date="2020-12" db="EMBL/GenBank/DDBJ databases">
        <title>FDA dAtabase for Regulatory Grade micrObial Sequences (FDA-ARGOS): Supporting development and validation of Infectious Disease Dx tests.</title>
        <authorList>
            <person name="Minogue T."/>
            <person name="Wolcott M."/>
            <person name="Wasieloski L."/>
            <person name="Aguilar W."/>
            <person name="Moore D."/>
            <person name="Jaissle J."/>
            <person name="Tallon L."/>
            <person name="Sadzewicz L."/>
            <person name="Zhao X."/>
            <person name="Boylan J."/>
            <person name="Ott S."/>
            <person name="Bowen H."/>
            <person name="Vavikolanu K."/>
            <person name="Mehta A."/>
            <person name="Aluvathingal J."/>
            <person name="Nadendla S."/>
            <person name="Yan Y."/>
            <person name="Sichtig H."/>
        </authorList>
    </citation>
    <scope>NUCLEOTIDE SEQUENCE [LARGE SCALE GENOMIC DNA]</scope>
    <source>
        <strain evidence="1 3">FDAARGOS_949</strain>
    </source>
</reference>
<proteinExistence type="predicted"/>
<dbReference type="EMBL" id="CP099587">
    <property type="protein sequence ID" value="USS44983.1"/>
    <property type="molecule type" value="Genomic_DNA"/>
</dbReference>
<evidence type="ECO:0000313" key="4">
    <source>
        <dbReference type="Proteomes" id="UP001056386"/>
    </source>
</evidence>
<dbReference type="AlphaFoldDB" id="A0AAQ0BT75"/>
<protein>
    <submittedName>
        <fullName evidence="1">Uncharacterized protein</fullName>
    </submittedName>
</protein>
<dbReference type="EMBL" id="CP065601">
    <property type="protein sequence ID" value="QPQ92993.1"/>
    <property type="molecule type" value="Genomic_DNA"/>
</dbReference>
<evidence type="ECO:0000313" key="3">
    <source>
        <dbReference type="Proteomes" id="UP000594892"/>
    </source>
</evidence>
<gene>
    <name evidence="1" type="ORF">I6H06_11785</name>
    <name evidence="2" type="ORF">NFI99_25625</name>
</gene>
<dbReference type="GeneID" id="45699112"/>
<name>A0AAQ0BT75_BURGL</name>
<organism evidence="1 3">
    <name type="scientific">Burkholderia glumae</name>
    <name type="common">Pseudomonas glumae</name>
    <dbReference type="NCBI Taxonomy" id="337"/>
    <lineage>
        <taxon>Bacteria</taxon>
        <taxon>Pseudomonadati</taxon>
        <taxon>Pseudomonadota</taxon>
        <taxon>Betaproteobacteria</taxon>
        <taxon>Burkholderiales</taxon>
        <taxon>Burkholderiaceae</taxon>
        <taxon>Burkholderia</taxon>
    </lineage>
</organism>
<evidence type="ECO:0000313" key="1">
    <source>
        <dbReference type="EMBL" id="QPQ92993.1"/>
    </source>
</evidence>
<accession>A0AAQ0BT75</accession>
<evidence type="ECO:0000313" key="2">
    <source>
        <dbReference type="EMBL" id="USS44983.1"/>
    </source>
</evidence>
<dbReference type="Proteomes" id="UP000594892">
    <property type="component" value="Chromosome 2"/>
</dbReference>
<sequence>MNWLKNALDSVHNLIHGIKRFITLMKCTQKAIQKVQDGLFPHETVTPPEKEKIKQLCAIELPWYVVADLILAERQRKNVIAVIATRIGELTEEELEWIHNCLTTSNMSIDEMIREIQKSRSSQTPLPKLKP</sequence>